<dbReference type="Pfam" id="PF13456">
    <property type="entry name" value="RVT_3"/>
    <property type="match status" value="1"/>
</dbReference>
<comment type="caution">
    <text evidence="2">The sequence shown here is derived from an EMBL/GenBank/DDBJ whole genome shotgun (WGS) entry which is preliminary data.</text>
</comment>
<dbReference type="InterPro" id="IPR002156">
    <property type="entry name" value="RNaseH_domain"/>
</dbReference>
<organism evidence="2 3">
    <name type="scientific">Brassica rapa subsp. trilocularis</name>
    <dbReference type="NCBI Taxonomy" id="1813537"/>
    <lineage>
        <taxon>Eukaryota</taxon>
        <taxon>Viridiplantae</taxon>
        <taxon>Streptophyta</taxon>
        <taxon>Embryophyta</taxon>
        <taxon>Tracheophyta</taxon>
        <taxon>Spermatophyta</taxon>
        <taxon>Magnoliopsida</taxon>
        <taxon>eudicotyledons</taxon>
        <taxon>Gunneridae</taxon>
        <taxon>Pentapetalae</taxon>
        <taxon>rosids</taxon>
        <taxon>malvids</taxon>
        <taxon>Brassicales</taxon>
        <taxon>Brassicaceae</taxon>
        <taxon>Brassiceae</taxon>
        <taxon>Brassica</taxon>
    </lineage>
</organism>
<reference evidence="2 3" key="1">
    <citation type="submission" date="2021-03" db="EMBL/GenBank/DDBJ databases">
        <authorList>
            <person name="King G.J."/>
            <person name="Bancroft I."/>
            <person name="Baten A."/>
            <person name="Bloomfield J."/>
            <person name="Borpatragohain P."/>
            <person name="He Z."/>
            <person name="Irish N."/>
            <person name="Irwin J."/>
            <person name="Liu K."/>
            <person name="Mauleon R.P."/>
            <person name="Moore J."/>
            <person name="Morris R."/>
            <person name="Ostergaard L."/>
            <person name="Wang B."/>
            <person name="Wells R."/>
        </authorList>
    </citation>
    <scope>NUCLEOTIDE SEQUENCE [LARGE SCALE GENOMIC DNA]</scope>
    <source>
        <strain evidence="2">R-o-18</strain>
        <tissue evidence="2">Leaf</tissue>
    </source>
</reference>
<name>A0ABQ7ML21_BRACM</name>
<dbReference type="Gene3D" id="3.30.420.10">
    <property type="entry name" value="Ribonuclease H-like superfamily/Ribonuclease H"/>
    <property type="match status" value="1"/>
</dbReference>
<dbReference type="SUPFAM" id="SSF53098">
    <property type="entry name" value="Ribonuclease H-like"/>
    <property type="match status" value="1"/>
</dbReference>
<evidence type="ECO:0000313" key="3">
    <source>
        <dbReference type="Proteomes" id="UP000823674"/>
    </source>
</evidence>
<dbReference type="InterPro" id="IPR012337">
    <property type="entry name" value="RNaseH-like_sf"/>
</dbReference>
<evidence type="ECO:0000259" key="1">
    <source>
        <dbReference type="Pfam" id="PF13456"/>
    </source>
</evidence>
<accession>A0ABQ7ML21</accession>
<protein>
    <recommendedName>
        <fullName evidence="1">RNase H type-1 domain-containing protein</fullName>
    </recommendedName>
</protein>
<evidence type="ECO:0000313" key="2">
    <source>
        <dbReference type="EMBL" id="KAG5399427.1"/>
    </source>
</evidence>
<proteinExistence type="predicted"/>
<dbReference type="InterPro" id="IPR044730">
    <property type="entry name" value="RNase_H-like_dom_plant"/>
</dbReference>
<dbReference type="InterPro" id="IPR052929">
    <property type="entry name" value="RNase_H-like_EbsB-rel"/>
</dbReference>
<dbReference type="InterPro" id="IPR036397">
    <property type="entry name" value="RNaseH_sf"/>
</dbReference>
<dbReference type="PANTHER" id="PTHR47074">
    <property type="entry name" value="BNAC02G40300D PROTEIN"/>
    <property type="match status" value="1"/>
</dbReference>
<gene>
    <name evidence="2" type="primary">A05g510540.1_BraROA</name>
    <name evidence="2" type="ORF">IGI04_021241</name>
</gene>
<sequence length="378" mass="41444">MARLTNLFDPFASLNCKQLSGRPSTLDLHFKSTTGIDSDSVPAAAKTKGAEEVGETEVDVVMFPMKPESVLNCVVSGTHTISDGEALIAVELSAGELIGGTRSVSIEAERVIWRVETFASVLYAVASDGTWKDTSSANKPYFSCGLQHLLKQYIRQKMLTKAICLPPTGIPTDILPWVCWALWSARNIHFFENRILTSVETTTKAISLAREWNSAQQQTKLPIQTLPRERRAQTTNNEEGYMICKSDAAYDKKTKRAGVAWIFSDTIGNCINQGTTTYNSISSPLIAEAIALRAGVLSAVNLEYPKLKAFSDNLTLIRAINNDMQVKEIFGIVKDIQQISSVFVEKSFSHISRALNGEADRLAKLSLSNSFVSDPLVG</sequence>
<feature type="domain" description="RNase H type-1" evidence="1">
    <location>
        <begin position="246"/>
        <end position="365"/>
    </location>
</feature>
<dbReference type="CDD" id="cd06222">
    <property type="entry name" value="RNase_H_like"/>
    <property type="match status" value="1"/>
</dbReference>
<dbReference type="EMBL" id="JADBGQ010000005">
    <property type="protein sequence ID" value="KAG5399427.1"/>
    <property type="molecule type" value="Genomic_DNA"/>
</dbReference>
<dbReference type="Proteomes" id="UP000823674">
    <property type="component" value="Chromosome A05"/>
</dbReference>
<keyword evidence="3" id="KW-1185">Reference proteome</keyword>
<dbReference type="PANTHER" id="PTHR47074:SF49">
    <property type="entry name" value="POLYNUCLEOTIDYL TRANSFERASE, RIBONUCLEASE H-LIKE SUPERFAMILY PROTEIN"/>
    <property type="match status" value="1"/>
</dbReference>